<comment type="miscellaneous">
    <text evidence="13">The reaction proceeds by a bi uni uni bi ping pong mechanism.</text>
</comment>
<sequence length="286" mass="31184">MQTVDTVSALRALVTRARSENKKVALVATMGNLHEGHIALVHWARQRADYVVASIFVNPLQFGASEDLAGYPRTPEADREKLVDAGCDALFVPAVEQIYPEGMLNQAIVSVPNVSEGLCGAARPGHFDGMATVVVKLLNIVQPNVAVFGEKDYQQLAVIRSMARDLNMTVDIVAAPTIRAPDGLALSSRNGYLTDRERAIAPVLYACLQQMAASIQVEGRVAEGQLMECRRRISDAGFQLEYFEVRNAQNLNPVTSTDTHFVILVAARIGKTRLIDNLTVDLRLGD</sequence>
<feature type="binding site" evidence="13">
    <location>
        <begin position="149"/>
        <end position="152"/>
    </location>
    <ligand>
        <name>ATP</name>
        <dbReference type="ChEBI" id="CHEBI:30616"/>
    </ligand>
</feature>
<evidence type="ECO:0000256" key="8">
    <source>
        <dbReference type="ARBA" id="ARBA00022655"/>
    </source>
</evidence>
<dbReference type="CDD" id="cd00560">
    <property type="entry name" value="PanC"/>
    <property type="match status" value="1"/>
</dbReference>
<dbReference type="EC" id="6.3.2.1" evidence="4 13"/>
<dbReference type="InterPro" id="IPR042176">
    <property type="entry name" value="Pantoate_ligase_C"/>
</dbReference>
<feature type="binding site" evidence="13">
    <location>
        <begin position="186"/>
        <end position="189"/>
    </location>
    <ligand>
        <name>ATP</name>
        <dbReference type="ChEBI" id="CHEBI:30616"/>
    </ligand>
</feature>
<dbReference type="AlphaFoldDB" id="A0A0B1Z644"/>
<dbReference type="InterPro" id="IPR014729">
    <property type="entry name" value="Rossmann-like_a/b/a_fold"/>
</dbReference>
<name>A0A0B1Z644_9PSED</name>
<dbReference type="EMBL" id="JQGJ01000001">
    <property type="protein sequence ID" value="KHK66544.1"/>
    <property type="molecule type" value="Genomic_DNA"/>
</dbReference>
<feature type="binding site" evidence="13">
    <location>
        <position position="155"/>
    </location>
    <ligand>
        <name>(R)-pantoate</name>
        <dbReference type="ChEBI" id="CHEBI:15980"/>
    </ligand>
</feature>
<dbReference type="GO" id="GO:0005829">
    <property type="term" value="C:cytosol"/>
    <property type="evidence" value="ECO:0007669"/>
    <property type="project" value="TreeGrafter"/>
</dbReference>
<evidence type="ECO:0000256" key="1">
    <source>
        <dbReference type="ARBA" id="ARBA00004496"/>
    </source>
</evidence>
<keyword evidence="10 13" id="KW-0067">ATP-binding</keyword>
<feature type="binding site" evidence="13">
    <location>
        <begin position="30"/>
        <end position="37"/>
    </location>
    <ligand>
        <name>ATP</name>
        <dbReference type="ChEBI" id="CHEBI:30616"/>
    </ligand>
</feature>
<dbReference type="HAMAP" id="MF_00158">
    <property type="entry name" value="PanC"/>
    <property type="match status" value="1"/>
</dbReference>
<dbReference type="UniPathway" id="UPA00028">
    <property type="reaction ID" value="UER00005"/>
</dbReference>
<dbReference type="PANTHER" id="PTHR21299:SF1">
    <property type="entry name" value="PANTOATE--BETA-ALANINE LIGASE"/>
    <property type="match status" value="1"/>
</dbReference>
<proteinExistence type="inferred from homology"/>
<dbReference type="Pfam" id="PF02569">
    <property type="entry name" value="Pantoate_ligase"/>
    <property type="match status" value="1"/>
</dbReference>
<keyword evidence="9 13" id="KW-0547">Nucleotide-binding</keyword>
<dbReference type="Proteomes" id="UP000030949">
    <property type="component" value="Unassembled WGS sequence"/>
</dbReference>
<dbReference type="GO" id="GO:0004592">
    <property type="term" value="F:pantoate-beta-alanine ligase activity"/>
    <property type="evidence" value="ECO:0007669"/>
    <property type="project" value="UniProtKB-UniRule"/>
</dbReference>
<comment type="similarity">
    <text evidence="3 13">Belongs to the pantothenate synthetase family.</text>
</comment>
<feature type="binding site" evidence="13">
    <location>
        <position position="178"/>
    </location>
    <ligand>
        <name>ATP</name>
        <dbReference type="ChEBI" id="CHEBI:30616"/>
    </ligand>
</feature>
<dbReference type="InterPro" id="IPR003721">
    <property type="entry name" value="Pantoate_ligase"/>
</dbReference>
<dbReference type="FunFam" id="3.40.50.620:FF:000114">
    <property type="entry name" value="Pantothenate synthetase"/>
    <property type="match status" value="1"/>
</dbReference>
<comment type="catalytic activity">
    <reaction evidence="11 13">
        <text>(R)-pantoate + beta-alanine + ATP = (R)-pantothenate + AMP + diphosphate + H(+)</text>
        <dbReference type="Rhea" id="RHEA:10912"/>
        <dbReference type="ChEBI" id="CHEBI:15378"/>
        <dbReference type="ChEBI" id="CHEBI:15980"/>
        <dbReference type="ChEBI" id="CHEBI:29032"/>
        <dbReference type="ChEBI" id="CHEBI:30616"/>
        <dbReference type="ChEBI" id="CHEBI:33019"/>
        <dbReference type="ChEBI" id="CHEBI:57966"/>
        <dbReference type="ChEBI" id="CHEBI:456215"/>
        <dbReference type="EC" id="6.3.2.1"/>
    </reaction>
</comment>
<feature type="binding site" evidence="13">
    <location>
        <position position="61"/>
    </location>
    <ligand>
        <name>beta-alanine</name>
        <dbReference type="ChEBI" id="CHEBI:57966"/>
    </ligand>
</feature>
<evidence type="ECO:0000256" key="9">
    <source>
        <dbReference type="ARBA" id="ARBA00022741"/>
    </source>
</evidence>
<evidence type="ECO:0000256" key="10">
    <source>
        <dbReference type="ARBA" id="ARBA00022840"/>
    </source>
</evidence>
<evidence type="ECO:0000256" key="4">
    <source>
        <dbReference type="ARBA" id="ARBA00012219"/>
    </source>
</evidence>
<evidence type="ECO:0000256" key="12">
    <source>
        <dbReference type="ARBA" id="ARBA00055042"/>
    </source>
</evidence>
<keyword evidence="7 13" id="KW-0436">Ligase</keyword>
<comment type="pathway">
    <text evidence="2 13">Cofactor biosynthesis; (R)-pantothenate biosynthesis; (R)-pantothenate from (R)-pantoate and beta-alanine: step 1/1.</text>
</comment>
<evidence type="ECO:0000256" key="7">
    <source>
        <dbReference type="ARBA" id="ARBA00022598"/>
    </source>
</evidence>
<dbReference type="PANTHER" id="PTHR21299">
    <property type="entry name" value="CYTIDYLATE KINASE/PANTOATE-BETA-ALANINE LIGASE"/>
    <property type="match status" value="1"/>
</dbReference>
<protein>
    <recommendedName>
        <fullName evidence="5 13">Pantothenate synthetase</fullName>
        <shortName evidence="13">PS</shortName>
        <ecNumber evidence="4 13">6.3.2.1</ecNumber>
    </recommendedName>
    <alternativeName>
        <fullName evidence="13">Pantoate--beta-alanine ligase</fullName>
    </alternativeName>
    <alternativeName>
        <fullName evidence="13">Pantoate-activating enzyme</fullName>
    </alternativeName>
</protein>
<evidence type="ECO:0000313" key="15">
    <source>
        <dbReference type="Proteomes" id="UP000030949"/>
    </source>
</evidence>
<keyword evidence="8 13" id="KW-0566">Pantothenate biosynthesis</keyword>
<evidence type="ECO:0000256" key="13">
    <source>
        <dbReference type="HAMAP-Rule" id="MF_00158"/>
    </source>
</evidence>
<feature type="binding site" evidence="13">
    <location>
        <position position="61"/>
    </location>
    <ligand>
        <name>(R)-pantoate</name>
        <dbReference type="ChEBI" id="CHEBI:15980"/>
    </ligand>
</feature>
<dbReference type="OrthoDB" id="9773087at2"/>
<comment type="subunit">
    <text evidence="13">Homodimer.</text>
</comment>
<dbReference type="Gene3D" id="3.40.50.620">
    <property type="entry name" value="HUPs"/>
    <property type="match status" value="1"/>
</dbReference>
<evidence type="ECO:0000256" key="2">
    <source>
        <dbReference type="ARBA" id="ARBA00004990"/>
    </source>
</evidence>
<organism evidence="14 15">
    <name type="scientific">Pseudomonas frederiksbergensis</name>
    <dbReference type="NCBI Taxonomy" id="104087"/>
    <lineage>
        <taxon>Bacteria</taxon>
        <taxon>Pseudomonadati</taxon>
        <taxon>Pseudomonadota</taxon>
        <taxon>Gammaproteobacteria</taxon>
        <taxon>Pseudomonadales</taxon>
        <taxon>Pseudomonadaceae</taxon>
        <taxon>Pseudomonas</taxon>
    </lineage>
</organism>
<evidence type="ECO:0000256" key="5">
    <source>
        <dbReference type="ARBA" id="ARBA00014155"/>
    </source>
</evidence>
<feature type="active site" description="Proton donor" evidence="13">
    <location>
        <position position="37"/>
    </location>
</feature>
<dbReference type="NCBIfam" id="TIGR00018">
    <property type="entry name" value="panC"/>
    <property type="match status" value="1"/>
</dbReference>
<evidence type="ECO:0000256" key="6">
    <source>
        <dbReference type="ARBA" id="ARBA00022490"/>
    </source>
</evidence>
<accession>A0A0B1Z644</accession>
<dbReference type="RefSeq" id="WP_014338837.1">
    <property type="nucleotide sequence ID" value="NZ_JQGJ02000002.1"/>
</dbReference>
<evidence type="ECO:0000256" key="11">
    <source>
        <dbReference type="ARBA" id="ARBA00048258"/>
    </source>
</evidence>
<dbReference type="Gene3D" id="3.30.1300.10">
    <property type="entry name" value="Pantoate-beta-alanine ligase, C-terminal domain"/>
    <property type="match status" value="1"/>
</dbReference>
<reference evidence="15" key="1">
    <citation type="submission" date="2015-03" db="EMBL/GenBank/DDBJ databases">
        <title>Pseudomonas frederiksbergensis hydrocarbon degrader.</title>
        <authorList>
            <person name="Brown L.M."/>
            <person name="Ruiz O.N."/>
            <person name="Mueller S."/>
            <person name="Gunasekera T.S."/>
        </authorList>
    </citation>
    <scope>NUCLEOTIDE SEQUENCE [LARGE SCALE GENOMIC DNA]</scope>
    <source>
        <strain evidence="15">SI8</strain>
    </source>
</reference>
<evidence type="ECO:0000313" key="14">
    <source>
        <dbReference type="EMBL" id="KHK66544.1"/>
    </source>
</evidence>
<dbReference type="GO" id="GO:0015940">
    <property type="term" value="P:pantothenate biosynthetic process"/>
    <property type="evidence" value="ECO:0007669"/>
    <property type="project" value="UniProtKB-UniRule"/>
</dbReference>
<dbReference type="SUPFAM" id="SSF52374">
    <property type="entry name" value="Nucleotidylyl transferase"/>
    <property type="match status" value="1"/>
</dbReference>
<comment type="subcellular location">
    <subcellularLocation>
        <location evidence="1 13">Cytoplasm</location>
    </subcellularLocation>
</comment>
<comment type="function">
    <text evidence="12 13">Catalyzes the condensation of pantoate with beta-alanine in an ATP-dependent reaction via a pantoyl-adenylate intermediate.</text>
</comment>
<comment type="caution">
    <text evidence="14">The sequence shown here is derived from an EMBL/GenBank/DDBJ whole genome shotgun (WGS) entry which is preliminary data.</text>
</comment>
<gene>
    <name evidence="13" type="primary">panC</name>
    <name evidence="14" type="ORF">JZ00_01535</name>
</gene>
<evidence type="ECO:0000256" key="3">
    <source>
        <dbReference type="ARBA" id="ARBA00009256"/>
    </source>
</evidence>
<dbReference type="GO" id="GO:0005524">
    <property type="term" value="F:ATP binding"/>
    <property type="evidence" value="ECO:0007669"/>
    <property type="project" value="UniProtKB-KW"/>
</dbReference>
<keyword evidence="6 13" id="KW-0963">Cytoplasm</keyword>